<evidence type="ECO:0000256" key="1">
    <source>
        <dbReference type="ARBA" id="ARBA00004370"/>
    </source>
</evidence>
<dbReference type="InterPro" id="IPR000184">
    <property type="entry name" value="Bac_surfAg_D15"/>
</dbReference>
<keyword evidence="4" id="KW-0472">Membrane</keyword>
<dbReference type="RefSeq" id="WP_034686596.1">
    <property type="nucleotide sequence ID" value="NZ_CP023049.2"/>
</dbReference>
<dbReference type="OrthoDB" id="9814535at2"/>
<dbReference type="GO" id="GO:0019867">
    <property type="term" value="C:outer membrane"/>
    <property type="evidence" value="ECO:0007669"/>
    <property type="project" value="InterPro"/>
</dbReference>
<keyword evidence="2" id="KW-0812">Transmembrane</keyword>
<dbReference type="InterPro" id="IPR039910">
    <property type="entry name" value="D15-like"/>
</dbReference>
<accession>A0A086AVH5</accession>
<protein>
    <recommendedName>
        <fullName evidence="6">Bacterial surface antigen (D15) domain-containing protein</fullName>
    </recommendedName>
</protein>
<dbReference type="PANTHER" id="PTHR12815:SF47">
    <property type="entry name" value="TRANSLOCATION AND ASSEMBLY MODULE SUBUNIT TAMA"/>
    <property type="match status" value="1"/>
</dbReference>
<evidence type="ECO:0000259" key="6">
    <source>
        <dbReference type="Pfam" id="PF01103"/>
    </source>
</evidence>
<sequence>MSCKHYKNSPQKYYKIISLATFVTLLYACSTTKKVPDGEYLVTENKFEFEDKKQPFDSELKGYVQQKPNKKQFLFMPLSLLLYNAANPKYDTILNEYMTYPSEMRTQKLRDSLFIKYNMKSSVGKSLLMDRLYHNWGSPPVILDQTKVDKSAESIKKRLIYRGYWDADVKFKTKIDSAAKKAAVAYSINHQDPTYIKEYYYNISDPFIKNLYQQKINSTLIRSGQILDQTVLEKEVTRINEIMRDYGYYKFNNLNDEVYFVADSLKSRKQIPLTLEIHKDSINTPYKVATIGNIDVAIIHEAGDLRKNTIKDSLRGIRFHKVDDQYQTRSIWRNIIVGHKQVYDQKKLDLTKRNILSMNNFSILKAKDSLRQGGGTSPNDSIVDVLYLLKPLPKYELKLGTDINYSQLLNLGVSPSIDLTTRNVFKGAENLSTSLSGTFGSIRSTRDISQRVLAYEISAQASLNFPRLLLPFDYYKLIPKRYSPTSSIVLGAAIQNNIGLGRVNFNTGLNYLATVNDKVSHRLTLFNTQLSLTKNKSAYYDFFTNDRILKDEVFDNYFQYKSVVDPNYQSSNYTIDEISQQIVTDTNYQNSLDQKGTDLFTAFRGTLVNKDRQTQDVLISSVIYNFIYNEIGKKDYPNALYFNGKVELAGNALSVFNRRRNDGGGVVTSPQRTIFGVPYAQFVKFDIDVRKYFKFNGNQTLVLRQFIGLGIPYGNSSSMPVIRSYFNGGSNDIRAWVAFGGLGPADSQVDERVRTYMTDNLKLTTNIEYRLPFNDMYEGALFTDIGNTWSLRDYNDGFNDEFKFNKFLGQVGVGSGFGLRVNIAYITLRLDFAYKIYDPNRPNGDRWRFKDFQPFKPTLNLAFGYPF</sequence>
<feature type="domain" description="Bacterial surface antigen (D15)" evidence="6">
    <location>
        <begin position="534"/>
        <end position="849"/>
    </location>
</feature>
<dbReference type="Gene3D" id="2.40.160.50">
    <property type="entry name" value="membrane protein fhac: a member of the omp85/tpsb transporter family"/>
    <property type="match status" value="1"/>
</dbReference>
<evidence type="ECO:0000256" key="5">
    <source>
        <dbReference type="ARBA" id="ARBA00023237"/>
    </source>
</evidence>
<evidence type="ECO:0000256" key="3">
    <source>
        <dbReference type="ARBA" id="ARBA00022729"/>
    </source>
</evidence>
<evidence type="ECO:0000256" key="4">
    <source>
        <dbReference type="ARBA" id="ARBA00023136"/>
    </source>
</evidence>
<dbReference type="Pfam" id="PF01103">
    <property type="entry name" value="Omp85"/>
    <property type="match status" value="1"/>
</dbReference>
<dbReference type="eggNOG" id="COG4775">
    <property type="taxonomic scope" value="Bacteria"/>
</dbReference>
<evidence type="ECO:0000313" key="7">
    <source>
        <dbReference type="EMBL" id="KFF20689.1"/>
    </source>
</evidence>
<reference evidence="7 8" key="1">
    <citation type="submission" date="2014-07" db="EMBL/GenBank/DDBJ databases">
        <title>Genome of Chryseobacterium piperi CTM.</title>
        <authorList>
            <person name="Pipes S.E."/>
            <person name="Stropko S.J."/>
            <person name="Newman J.D."/>
        </authorList>
    </citation>
    <scope>NUCLEOTIDE SEQUENCE [LARGE SCALE GENOMIC DNA]</scope>
    <source>
        <strain evidence="7 8">CTM</strain>
    </source>
</reference>
<keyword evidence="8" id="KW-1185">Reference proteome</keyword>
<name>A0A086AVH5_9FLAO</name>
<comment type="subcellular location">
    <subcellularLocation>
        <location evidence="1">Membrane</location>
    </subcellularLocation>
</comment>
<dbReference type="STRING" id="558152.IQ37_15675"/>
<comment type="caution">
    <text evidence="7">The sequence shown here is derived from an EMBL/GenBank/DDBJ whole genome shotgun (WGS) entry which is preliminary data.</text>
</comment>
<dbReference type="PROSITE" id="PS51257">
    <property type="entry name" value="PROKAR_LIPOPROTEIN"/>
    <property type="match status" value="1"/>
</dbReference>
<dbReference type="AlphaFoldDB" id="A0A086AVH5"/>
<dbReference type="Proteomes" id="UP000028709">
    <property type="component" value="Unassembled WGS sequence"/>
</dbReference>
<dbReference type="PANTHER" id="PTHR12815">
    <property type="entry name" value="SORTING AND ASSEMBLY MACHINERY SAMM50 PROTEIN FAMILY MEMBER"/>
    <property type="match status" value="1"/>
</dbReference>
<dbReference type="EMBL" id="JPRJ01000036">
    <property type="protein sequence ID" value="KFF20689.1"/>
    <property type="molecule type" value="Genomic_DNA"/>
</dbReference>
<evidence type="ECO:0000313" key="8">
    <source>
        <dbReference type="Proteomes" id="UP000028709"/>
    </source>
</evidence>
<dbReference type="KEGG" id="cpip:CJF12_05245"/>
<proteinExistence type="predicted"/>
<gene>
    <name evidence="7" type="ORF">IQ37_15675</name>
</gene>
<keyword evidence="3" id="KW-0732">Signal</keyword>
<keyword evidence="5" id="KW-0998">Cell outer membrane</keyword>
<organism evidence="7 8">
    <name type="scientific">Chryseobacterium piperi</name>
    <dbReference type="NCBI Taxonomy" id="558152"/>
    <lineage>
        <taxon>Bacteria</taxon>
        <taxon>Pseudomonadati</taxon>
        <taxon>Bacteroidota</taxon>
        <taxon>Flavobacteriia</taxon>
        <taxon>Flavobacteriales</taxon>
        <taxon>Weeksellaceae</taxon>
        <taxon>Chryseobacterium group</taxon>
        <taxon>Chryseobacterium</taxon>
    </lineage>
</organism>
<evidence type="ECO:0000256" key="2">
    <source>
        <dbReference type="ARBA" id="ARBA00022692"/>
    </source>
</evidence>